<evidence type="ECO:0000313" key="3">
    <source>
        <dbReference type="Proteomes" id="UP000250443"/>
    </source>
</evidence>
<dbReference type="GO" id="GO:0033717">
    <property type="term" value="F:gluconate 2-dehydrogenase (acceptor) activity"/>
    <property type="evidence" value="ECO:0007669"/>
    <property type="project" value="UniProtKB-EC"/>
</dbReference>
<dbReference type="Pfam" id="PF13618">
    <property type="entry name" value="Gluconate_2-dh3"/>
    <property type="match status" value="1"/>
</dbReference>
<dbReference type="EMBL" id="JADMCD010000002">
    <property type="protein sequence ID" value="MBF8639972.1"/>
    <property type="molecule type" value="Genomic_DNA"/>
</dbReference>
<dbReference type="Proteomes" id="UP000250443">
    <property type="component" value="Unassembled WGS sequence"/>
</dbReference>
<organism evidence="2 3">
    <name type="scientific">Pseudomonas luteola</name>
    <dbReference type="NCBI Taxonomy" id="47886"/>
    <lineage>
        <taxon>Bacteria</taxon>
        <taxon>Pseudomonadati</taxon>
        <taxon>Pseudomonadota</taxon>
        <taxon>Gammaproteobacteria</taxon>
        <taxon>Pseudomonadales</taxon>
        <taxon>Pseudomonadaceae</taxon>
        <taxon>Pseudomonas</taxon>
    </lineage>
</organism>
<dbReference type="Proteomes" id="UP000626180">
    <property type="component" value="Unassembled WGS sequence"/>
</dbReference>
<accession>A0A2X2CP81</accession>
<keyword evidence="4" id="KW-1185">Reference proteome</keyword>
<dbReference type="AlphaFoldDB" id="A0A2X2CP81"/>
<sequence length="190" mass="21104">MHKTESAVPRDLQNAPTSLFSIIPLVPSAHTTASPDRSHTYKPEFFNESEWALLKAACERLTATTNQGTSESLVDLPIFIDQHMLSPYAHGDLDCLQDPFTDAPAKLPQGRQPLRDLVRAGLADLNRYSQQTHQQLFTALSAEEQQHVLNNAEAGLLGTQAQEFISLLRTEIDHSRFAHSLFPAYEPLSA</sequence>
<reference evidence="1 4" key="2">
    <citation type="submission" date="2020-10" db="EMBL/GenBank/DDBJ databases">
        <title>Genome sequences of Pseudomonas isolates.</title>
        <authorList>
            <person name="Wessels L."/>
            <person name="Reich F."/>
            <person name="Hammerl J."/>
        </authorList>
    </citation>
    <scope>NUCLEOTIDE SEQUENCE [LARGE SCALE GENOMIC DNA]</scope>
    <source>
        <strain evidence="1 4">20-MO00624-0</strain>
    </source>
</reference>
<keyword evidence="2" id="KW-0560">Oxidoreductase</keyword>
<evidence type="ECO:0000313" key="2">
    <source>
        <dbReference type="EMBL" id="SPZ08521.1"/>
    </source>
</evidence>
<dbReference type="InterPro" id="IPR027056">
    <property type="entry name" value="Gluconate_2DH_su3"/>
</dbReference>
<evidence type="ECO:0000313" key="1">
    <source>
        <dbReference type="EMBL" id="MBF8639972.1"/>
    </source>
</evidence>
<gene>
    <name evidence="1" type="ORF">IRZ65_04655</name>
    <name evidence="2" type="ORF">NCTC11842_02828</name>
</gene>
<dbReference type="EC" id="1.1.99.3" evidence="2"/>
<protein>
    <submittedName>
        <fullName evidence="1 2">Gluconate 2-dehydrogenase</fullName>
        <ecNumber evidence="2">1.1.99.3</ecNumber>
    </submittedName>
</protein>
<dbReference type="RefSeq" id="WP_010795022.1">
    <property type="nucleotide sequence ID" value="NZ_FQYS01000001.1"/>
</dbReference>
<reference evidence="2 3" key="1">
    <citation type="submission" date="2018-06" db="EMBL/GenBank/DDBJ databases">
        <authorList>
            <consortium name="Pathogen Informatics"/>
            <person name="Doyle S."/>
        </authorList>
    </citation>
    <scope>NUCLEOTIDE SEQUENCE [LARGE SCALE GENOMIC DNA]</scope>
    <source>
        <strain evidence="2 3">NCTC11842</strain>
    </source>
</reference>
<name>A0A2X2CP81_PSELU</name>
<evidence type="ECO:0000313" key="4">
    <source>
        <dbReference type="Proteomes" id="UP000626180"/>
    </source>
</evidence>
<proteinExistence type="predicted"/>
<dbReference type="EMBL" id="UAUF01000012">
    <property type="protein sequence ID" value="SPZ08521.1"/>
    <property type="molecule type" value="Genomic_DNA"/>
</dbReference>